<comment type="cofactor">
    <cofactor evidence="1">
        <name>Mg(2+)</name>
        <dbReference type="ChEBI" id="CHEBI:18420"/>
    </cofactor>
</comment>
<comment type="caution">
    <text evidence="11">The sequence shown here is derived from an EMBL/GenBank/DDBJ whole genome shotgun (WGS) entry which is preliminary data.</text>
</comment>
<evidence type="ECO:0000256" key="7">
    <source>
        <dbReference type="ARBA" id="ARBA00022840"/>
    </source>
</evidence>
<dbReference type="InterPro" id="IPR002934">
    <property type="entry name" value="Polymerase_NTP_transf_dom"/>
</dbReference>
<dbReference type="Proteomes" id="UP001139150">
    <property type="component" value="Unassembled WGS sequence"/>
</dbReference>
<dbReference type="PANTHER" id="PTHR33571:SF14">
    <property type="entry name" value="PROTEIN ADENYLYLTRANSFERASE MJ0435-RELATED"/>
    <property type="match status" value="1"/>
</dbReference>
<dbReference type="SUPFAM" id="SSF81301">
    <property type="entry name" value="Nucleotidyltransferase"/>
    <property type="match status" value="1"/>
</dbReference>
<keyword evidence="6" id="KW-0547">Nucleotide-binding</keyword>
<evidence type="ECO:0000256" key="2">
    <source>
        <dbReference type="ARBA" id="ARBA00022649"/>
    </source>
</evidence>
<dbReference type="Pfam" id="PF01909">
    <property type="entry name" value="NTP_transf_2"/>
    <property type="match status" value="1"/>
</dbReference>
<evidence type="ECO:0000313" key="12">
    <source>
        <dbReference type="Proteomes" id="UP001139150"/>
    </source>
</evidence>
<proteinExistence type="inferred from homology"/>
<sequence length="105" mass="12248">MRNAALTVIEKQILASKRFLKEEYGIMELGIFGSYSRNEQTSCSDIDILIKSDMALGFEFLSIKYYLEEKLDLNVDLATEAMILAKPELREQIFKEIVYLWKDEK</sequence>
<keyword evidence="8" id="KW-0460">Magnesium</keyword>
<dbReference type="InterPro" id="IPR043519">
    <property type="entry name" value="NT_sf"/>
</dbReference>
<dbReference type="EMBL" id="JAKRYL010000008">
    <property type="protein sequence ID" value="MCL7747330.1"/>
    <property type="molecule type" value="Genomic_DNA"/>
</dbReference>
<evidence type="ECO:0000256" key="6">
    <source>
        <dbReference type="ARBA" id="ARBA00022741"/>
    </source>
</evidence>
<accession>A0A9X2CSA1</accession>
<keyword evidence="4" id="KW-0548">Nucleotidyltransferase</keyword>
<evidence type="ECO:0000256" key="1">
    <source>
        <dbReference type="ARBA" id="ARBA00001946"/>
    </source>
</evidence>
<dbReference type="AlphaFoldDB" id="A0A9X2CSA1"/>
<comment type="similarity">
    <text evidence="9">Belongs to the MntA antitoxin family.</text>
</comment>
<evidence type="ECO:0000256" key="9">
    <source>
        <dbReference type="ARBA" id="ARBA00038276"/>
    </source>
</evidence>
<dbReference type="GO" id="GO:0046872">
    <property type="term" value="F:metal ion binding"/>
    <property type="evidence" value="ECO:0007669"/>
    <property type="project" value="UniProtKB-KW"/>
</dbReference>
<keyword evidence="3" id="KW-0808">Transferase</keyword>
<evidence type="ECO:0000256" key="5">
    <source>
        <dbReference type="ARBA" id="ARBA00022723"/>
    </source>
</evidence>
<evidence type="ECO:0000256" key="8">
    <source>
        <dbReference type="ARBA" id="ARBA00022842"/>
    </source>
</evidence>
<dbReference type="Gene3D" id="3.30.460.10">
    <property type="entry name" value="Beta Polymerase, domain 2"/>
    <property type="match status" value="1"/>
</dbReference>
<evidence type="ECO:0000256" key="3">
    <source>
        <dbReference type="ARBA" id="ARBA00022679"/>
    </source>
</evidence>
<gene>
    <name evidence="11" type="ORF">MF646_09380</name>
</gene>
<organism evidence="11 12">
    <name type="scientific">Halalkalibacter alkaliphilus</name>
    <dbReference type="NCBI Taxonomy" id="2917993"/>
    <lineage>
        <taxon>Bacteria</taxon>
        <taxon>Bacillati</taxon>
        <taxon>Bacillota</taxon>
        <taxon>Bacilli</taxon>
        <taxon>Bacillales</taxon>
        <taxon>Bacillaceae</taxon>
        <taxon>Halalkalibacter</taxon>
    </lineage>
</organism>
<feature type="domain" description="Polymerase nucleotidyl transferase" evidence="10">
    <location>
        <begin position="17"/>
        <end position="99"/>
    </location>
</feature>
<dbReference type="GO" id="GO:0005524">
    <property type="term" value="F:ATP binding"/>
    <property type="evidence" value="ECO:0007669"/>
    <property type="project" value="UniProtKB-KW"/>
</dbReference>
<reference evidence="11" key="1">
    <citation type="submission" date="2022-02" db="EMBL/GenBank/DDBJ databases">
        <title>Halalkalibacter sp. nov. isolated from Lonar Lake, India.</title>
        <authorList>
            <person name="Joshi A."/>
            <person name="Thite S."/>
            <person name="Lodha T."/>
        </authorList>
    </citation>
    <scope>NUCLEOTIDE SEQUENCE</scope>
    <source>
        <strain evidence="11">MEB205</strain>
    </source>
</reference>
<dbReference type="CDD" id="cd05403">
    <property type="entry name" value="NT_KNTase_like"/>
    <property type="match status" value="1"/>
</dbReference>
<keyword evidence="12" id="KW-1185">Reference proteome</keyword>
<keyword evidence="2" id="KW-1277">Toxin-antitoxin system</keyword>
<dbReference type="GO" id="GO:0016779">
    <property type="term" value="F:nucleotidyltransferase activity"/>
    <property type="evidence" value="ECO:0007669"/>
    <property type="project" value="UniProtKB-KW"/>
</dbReference>
<dbReference type="InterPro" id="IPR052038">
    <property type="entry name" value="Type-VII_TA_antitoxin"/>
</dbReference>
<protein>
    <submittedName>
        <fullName evidence="11">Nucleotidyltransferase domain-containing protein</fullName>
    </submittedName>
</protein>
<dbReference type="RefSeq" id="WP_250096364.1">
    <property type="nucleotide sequence ID" value="NZ_JAKRYL010000008.1"/>
</dbReference>
<evidence type="ECO:0000259" key="10">
    <source>
        <dbReference type="Pfam" id="PF01909"/>
    </source>
</evidence>
<evidence type="ECO:0000256" key="4">
    <source>
        <dbReference type="ARBA" id="ARBA00022695"/>
    </source>
</evidence>
<evidence type="ECO:0000313" key="11">
    <source>
        <dbReference type="EMBL" id="MCL7747330.1"/>
    </source>
</evidence>
<keyword evidence="5" id="KW-0479">Metal-binding</keyword>
<keyword evidence="7" id="KW-0067">ATP-binding</keyword>
<dbReference type="PANTHER" id="PTHR33571">
    <property type="entry name" value="SSL8005 PROTEIN"/>
    <property type="match status" value="1"/>
</dbReference>
<name>A0A9X2CSA1_9BACI</name>